<sequence>MKIVLCILVALLSALPVQAEMGSFIILKSAYFYADKDANGPKILTRSREAYPVLGLEVINKEKTMFQILVPSKRVTTGSGFIVESDQELEEKKGGLVKVYVEMPDSGSDLTHYQLVPSVGLLTTGQTEKAKGFPHLNFRAVNFKAQLPKPYWVDEWAGVYRPDKDADWLNRTNEELIRQNFSAKLTDKIIQGQVETGFNELQVKLALGEPVKTETLETGAIQWAYQDKKVIFEQGKVVRIL</sequence>
<name>A0A1F6GGC8_9PROT</name>
<evidence type="ECO:0000256" key="1">
    <source>
        <dbReference type="SAM" id="SignalP"/>
    </source>
</evidence>
<keyword evidence="1" id="KW-0732">Signal</keyword>
<evidence type="ECO:0000313" key="2">
    <source>
        <dbReference type="EMBL" id="OGG97142.1"/>
    </source>
</evidence>
<gene>
    <name evidence="2" type="ORF">A2527_10770</name>
</gene>
<reference evidence="2 3" key="1">
    <citation type="journal article" date="2016" name="Nat. Commun.">
        <title>Thousands of microbial genomes shed light on interconnected biogeochemical processes in an aquifer system.</title>
        <authorList>
            <person name="Anantharaman K."/>
            <person name="Brown C.T."/>
            <person name="Hug L.A."/>
            <person name="Sharon I."/>
            <person name="Castelle C.J."/>
            <person name="Probst A.J."/>
            <person name="Thomas B.C."/>
            <person name="Singh A."/>
            <person name="Wilkins M.J."/>
            <person name="Karaoz U."/>
            <person name="Brodie E.L."/>
            <person name="Williams K.H."/>
            <person name="Hubbard S.S."/>
            <person name="Banfield J.F."/>
        </authorList>
    </citation>
    <scope>NUCLEOTIDE SEQUENCE [LARGE SCALE GENOMIC DNA]</scope>
</reference>
<dbReference type="Proteomes" id="UP000178449">
    <property type="component" value="Unassembled WGS sequence"/>
</dbReference>
<feature type="chain" id="PRO_5009524715" evidence="1">
    <location>
        <begin position="20"/>
        <end position="241"/>
    </location>
</feature>
<proteinExistence type="predicted"/>
<accession>A0A1F6GGC8</accession>
<protein>
    <submittedName>
        <fullName evidence="2">Uncharacterized protein</fullName>
    </submittedName>
</protein>
<organism evidence="2 3">
    <name type="scientific">Candidatus Lambdaproteobacteria bacterium RIFOXYD2_FULL_50_16</name>
    <dbReference type="NCBI Taxonomy" id="1817772"/>
    <lineage>
        <taxon>Bacteria</taxon>
        <taxon>Pseudomonadati</taxon>
        <taxon>Pseudomonadota</taxon>
        <taxon>Candidatus Lambdaproteobacteria</taxon>
    </lineage>
</organism>
<feature type="signal peptide" evidence="1">
    <location>
        <begin position="1"/>
        <end position="19"/>
    </location>
</feature>
<comment type="caution">
    <text evidence="2">The sequence shown here is derived from an EMBL/GenBank/DDBJ whole genome shotgun (WGS) entry which is preliminary data.</text>
</comment>
<dbReference type="AlphaFoldDB" id="A0A1F6GGC8"/>
<dbReference type="STRING" id="1817772.A2527_10770"/>
<dbReference type="EMBL" id="MFNE01000004">
    <property type="protein sequence ID" value="OGG97142.1"/>
    <property type="molecule type" value="Genomic_DNA"/>
</dbReference>
<evidence type="ECO:0000313" key="3">
    <source>
        <dbReference type="Proteomes" id="UP000178449"/>
    </source>
</evidence>